<protein>
    <submittedName>
        <fullName evidence="11">Myb domain protein 120</fullName>
    </submittedName>
</protein>
<dbReference type="GO" id="GO:0003677">
    <property type="term" value="F:DNA binding"/>
    <property type="evidence" value="ECO:0007669"/>
    <property type="project" value="UniProtKB-KW"/>
</dbReference>
<dbReference type="Pfam" id="PF00249">
    <property type="entry name" value="Myb_DNA-binding"/>
    <property type="match status" value="2"/>
</dbReference>
<dbReference type="GO" id="GO:0048235">
    <property type="term" value="P:pollen sperm cell differentiation"/>
    <property type="evidence" value="ECO:0007669"/>
    <property type="project" value="UniProtKB-ARBA"/>
</dbReference>
<feature type="compositionally biased region" description="Gly residues" evidence="8">
    <location>
        <begin position="35"/>
        <end position="44"/>
    </location>
</feature>
<feature type="domain" description="Myb-like" evidence="9">
    <location>
        <begin position="48"/>
        <end position="100"/>
    </location>
</feature>
<evidence type="ECO:0000256" key="8">
    <source>
        <dbReference type="SAM" id="MobiDB-lite"/>
    </source>
</evidence>
<evidence type="ECO:0000256" key="1">
    <source>
        <dbReference type="ARBA" id="ARBA00004123"/>
    </source>
</evidence>
<dbReference type="InterPro" id="IPR009057">
    <property type="entry name" value="Homeodomain-like_sf"/>
</dbReference>
<evidence type="ECO:0000313" key="11">
    <source>
        <dbReference type="EMBL" id="BBH02002.1"/>
    </source>
</evidence>
<dbReference type="PROSITE" id="PS50090">
    <property type="entry name" value="MYB_LIKE"/>
    <property type="match status" value="2"/>
</dbReference>
<dbReference type="FunFam" id="1.10.10.60:FF:000119">
    <property type="entry name" value="Transcription factor GAMYB"/>
    <property type="match status" value="1"/>
</dbReference>
<dbReference type="CDD" id="cd00167">
    <property type="entry name" value="SANT"/>
    <property type="match status" value="2"/>
</dbReference>
<dbReference type="PANTHER" id="PTHR47995:SF18">
    <property type="entry name" value="TRANSCRIPTION FACTOR MYB65"/>
    <property type="match status" value="1"/>
</dbReference>
<name>A0A4Y1RCX7_PRUDU</name>
<dbReference type="SMART" id="SM00717">
    <property type="entry name" value="SANT"/>
    <property type="match status" value="2"/>
</dbReference>
<keyword evidence="6" id="KW-0804">Transcription</keyword>
<evidence type="ECO:0000256" key="6">
    <source>
        <dbReference type="ARBA" id="ARBA00023163"/>
    </source>
</evidence>
<proteinExistence type="predicted"/>
<keyword evidence="4" id="KW-0238">DNA-binding</keyword>
<reference evidence="11" key="1">
    <citation type="journal article" date="2019" name="Science">
        <title>Mutation of a bHLH transcription factor allowed almond domestication.</title>
        <authorList>
            <person name="Sanchez-Perez R."/>
            <person name="Pavan S."/>
            <person name="Mazzeo R."/>
            <person name="Moldovan C."/>
            <person name="Aiese Cigliano R."/>
            <person name="Del Cueto J."/>
            <person name="Ricciardi F."/>
            <person name="Lotti C."/>
            <person name="Ricciardi L."/>
            <person name="Dicenta F."/>
            <person name="Lopez-Marques R.L."/>
            <person name="Lindberg Moller B."/>
        </authorList>
    </citation>
    <scope>NUCLEOTIDE SEQUENCE</scope>
</reference>
<dbReference type="AlphaFoldDB" id="A0A4Y1RCX7"/>
<dbReference type="FunFam" id="1.10.10.60:FF:000001">
    <property type="entry name" value="MYB-related transcription factor"/>
    <property type="match status" value="1"/>
</dbReference>
<keyword evidence="5" id="KW-0010">Activator</keyword>
<evidence type="ECO:0000256" key="3">
    <source>
        <dbReference type="ARBA" id="ARBA00023015"/>
    </source>
</evidence>
<dbReference type="GO" id="GO:0005634">
    <property type="term" value="C:nucleus"/>
    <property type="evidence" value="ECO:0007669"/>
    <property type="project" value="UniProtKB-SubCell"/>
</dbReference>
<dbReference type="GO" id="GO:0045893">
    <property type="term" value="P:positive regulation of DNA-templated transcription"/>
    <property type="evidence" value="ECO:0007669"/>
    <property type="project" value="UniProtKB-ARBA"/>
</dbReference>
<dbReference type="PANTHER" id="PTHR47995">
    <property type="entry name" value="TRANSCRIPTION FACTOR MYB33-RELATED"/>
    <property type="match status" value="1"/>
</dbReference>
<keyword evidence="2" id="KW-0677">Repeat</keyword>
<evidence type="ECO:0000259" key="9">
    <source>
        <dbReference type="PROSITE" id="PS50090"/>
    </source>
</evidence>
<dbReference type="InterPro" id="IPR001005">
    <property type="entry name" value="SANT/Myb"/>
</dbReference>
<dbReference type="EMBL" id="AP019300">
    <property type="protein sequence ID" value="BBH02002.1"/>
    <property type="molecule type" value="Genomic_DNA"/>
</dbReference>
<comment type="subcellular location">
    <subcellularLocation>
        <location evidence="1">Nucleus</location>
    </subcellularLocation>
</comment>
<accession>A0A4Y1RCX7</accession>
<gene>
    <name evidence="11" type="ORF">Prudu_012434</name>
</gene>
<sequence length="453" mass="50277">MLNKSGPQKSAAQIQQQQQQRFATAERGRSQQELSGGGGGGGDVVEGSKGLKKGPWTAVEDQILMEYVRKHGEGNWNAVQRNSGLNRCGKSCRLRWANHLRPNLKKGAFSHDEERLILELHAKYGNKWARMASQLPGRTDNEIKNYWNTRVKRRQRQGLPLYPMTLNNRNNPIPIPDPYPQPQIQNPFQSTNNCTTPTFSFQIQSPIQAHHMHSLSPLHHLSLSLLPTPSQQPSHHLFLLLLHLPPSRPHPRAPVRYKRYLPADLNPSLPPLPSSRTQFEYSESFLSSTGSVYSVKSELPSSQVSQTQSEVTIDTKVSSTAAAAAVSASSPTAVMGCWRTYYKKLSDNEQVKSSSEVENFVSFASLEAKPIQDDHISSLPEDLSKLFSFIPSTEPISDWYSDSGELSNGHSSGLTDACLDFDMQQHMAALFPVTATAEHGKASSSWDNLPGIC</sequence>
<organism evidence="11">
    <name type="scientific">Prunus dulcis</name>
    <name type="common">Almond</name>
    <name type="synonym">Amygdalus dulcis</name>
    <dbReference type="NCBI Taxonomy" id="3755"/>
    <lineage>
        <taxon>Eukaryota</taxon>
        <taxon>Viridiplantae</taxon>
        <taxon>Streptophyta</taxon>
        <taxon>Embryophyta</taxon>
        <taxon>Tracheophyta</taxon>
        <taxon>Spermatophyta</taxon>
        <taxon>Magnoliopsida</taxon>
        <taxon>eudicotyledons</taxon>
        <taxon>Gunneridae</taxon>
        <taxon>Pentapetalae</taxon>
        <taxon>rosids</taxon>
        <taxon>fabids</taxon>
        <taxon>Rosales</taxon>
        <taxon>Rosaceae</taxon>
        <taxon>Amygdaloideae</taxon>
        <taxon>Amygdaleae</taxon>
        <taxon>Prunus</taxon>
    </lineage>
</organism>
<feature type="domain" description="HTH myb-type" evidence="10">
    <location>
        <begin position="48"/>
        <end position="100"/>
    </location>
</feature>
<dbReference type="PROSITE" id="PS51294">
    <property type="entry name" value="HTH_MYB"/>
    <property type="match status" value="2"/>
</dbReference>
<dbReference type="InterPro" id="IPR017930">
    <property type="entry name" value="Myb_dom"/>
</dbReference>
<dbReference type="SUPFAM" id="SSF46689">
    <property type="entry name" value="Homeodomain-like"/>
    <property type="match status" value="1"/>
</dbReference>
<feature type="region of interest" description="Disordered" evidence="8">
    <location>
        <begin position="1"/>
        <end position="52"/>
    </location>
</feature>
<dbReference type="GO" id="GO:0009653">
    <property type="term" value="P:anatomical structure morphogenesis"/>
    <property type="evidence" value="ECO:0007669"/>
    <property type="project" value="UniProtKB-ARBA"/>
</dbReference>
<keyword evidence="7" id="KW-0539">Nucleus</keyword>
<feature type="domain" description="HTH myb-type" evidence="10">
    <location>
        <begin position="101"/>
        <end position="155"/>
    </location>
</feature>
<keyword evidence="3" id="KW-0805">Transcription regulation</keyword>
<evidence type="ECO:0000256" key="4">
    <source>
        <dbReference type="ARBA" id="ARBA00023125"/>
    </source>
</evidence>
<evidence type="ECO:0000256" key="7">
    <source>
        <dbReference type="ARBA" id="ARBA00023242"/>
    </source>
</evidence>
<dbReference type="Gene3D" id="1.10.10.60">
    <property type="entry name" value="Homeodomain-like"/>
    <property type="match status" value="2"/>
</dbReference>
<evidence type="ECO:0000256" key="5">
    <source>
        <dbReference type="ARBA" id="ARBA00023159"/>
    </source>
</evidence>
<evidence type="ECO:0000259" key="10">
    <source>
        <dbReference type="PROSITE" id="PS51294"/>
    </source>
</evidence>
<feature type="compositionally biased region" description="Polar residues" evidence="8">
    <location>
        <begin position="1"/>
        <end position="12"/>
    </location>
</feature>
<dbReference type="GO" id="GO:0040008">
    <property type="term" value="P:regulation of growth"/>
    <property type="evidence" value="ECO:0007669"/>
    <property type="project" value="UniProtKB-ARBA"/>
</dbReference>
<feature type="domain" description="Myb-like" evidence="9">
    <location>
        <begin position="101"/>
        <end position="151"/>
    </location>
</feature>
<evidence type="ECO:0000256" key="2">
    <source>
        <dbReference type="ARBA" id="ARBA00022737"/>
    </source>
</evidence>